<protein>
    <submittedName>
        <fullName evidence="2">Uncharacterized protein</fullName>
    </submittedName>
</protein>
<keyword evidence="3" id="KW-1185">Reference proteome</keyword>
<dbReference type="EMBL" id="JBICBT010000334">
    <property type="protein sequence ID" value="KAL3117124.1"/>
    <property type="molecule type" value="Genomic_DNA"/>
</dbReference>
<feature type="region of interest" description="Disordered" evidence="1">
    <location>
        <begin position="1"/>
        <end position="25"/>
    </location>
</feature>
<gene>
    <name evidence="2" type="ORF">niasHT_007527</name>
</gene>
<proteinExistence type="predicted"/>
<evidence type="ECO:0000313" key="2">
    <source>
        <dbReference type="EMBL" id="KAL3117124.1"/>
    </source>
</evidence>
<dbReference type="Proteomes" id="UP001620626">
    <property type="component" value="Unassembled WGS sequence"/>
</dbReference>
<comment type="caution">
    <text evidence="2">The sequence shown here is derived from an EMBL/GenBank/DDBJ whole genome shotgun (WGS) entry which is preliminary data.</text>
</comment>
<accession>A0ABD2LPR7</accession>
<organism evidence="2 3">
    <name type="scientific">Heterodera trifolii</name>
    <dbReference type="NCBI Taxonomy" id="157864"/>
    <lineage>
        <taxon>Eukaryota</taxon>
        <taxon>Metazoa</taxon>
        <taxon>Ecdysozoa</taxon>
        <taxon>Nematoda</taxon>
        <taxon>Chromadorea</taxon>
        <taxon>Rhabditida</taxon>
        <taxon>Tylenchina</taxon>
        <taxon>Tylenchomorpha</taxon>
        <taxon>Tylenchoidea</taxon>
        <taxon>Heteroderidae</taxon>
        <taxon>Heteroderinae</taxon>
        <taxon>Heterodera</taxon>
    </lineage>
</organism>
<name>A0ABD2LPR7_9BILA</name>
<reference evidence="2 3" key="1">
    <citation type="submission" date="2024-10" db="EMBL/GenBank/DDBJ databases">
        <authorList>
            <person name="Kim D."/>
        </authorList>
    </citation>
    <scope>NUCLEOTIDE SEQUENCE [LARGE SCALE GENOMIC DNA]</scope>
    <source>
        <strain evidence="2">BH-2024</strain>
    </source>
</reference>
<evidence type="ECO:0000313" key="3">
    <source>
        <dbReference type="Proteomes" id="UP001620626"/>
    </source>
</evidence>
<sequence length="112" mass="13355">MNPLKIVSKPSTDAAEVTTQKTVNPNKPLRPAHWKRWYFISEETRVLVMSRARWWFFLIYPAWVFTHLEDYKPNPDRVRRAYFESQMGSPLSPLNRMKNVPGFMEANRQQTQ</sequence>
<evidence type="ECO:0000256" key="1">
    <source>
        <dbReference type="SAM" id="MobiDB-lite"/>
    </source>
</evidence>
<dbReference type="AlphaFoldDB" id="A0ABD2LPR7"/>